<evidence type="ECO:0000256" key="1">
    <source>
        <dbReference type="SAM" id="Phobius"/>
    </source>
</evidence>
<dbReference type="InterPro" id="IPR016833">
    <property type="entry name" value="Put_Na-Bile_cotransptr"/>
</dbReference>
<reference evidence="2 3" key="1">
    <citation type="submission" date="2018-03" db="EMBL/GenBank/DDBJ databases">
        <title>Genomic Encyclopedia of Archaeal and Bacterial Type Strains, Phase II (KMG-II): from individual species to whole genera.</title>
        <authorList>
            <person name="Goeker M."/>
        </authorList>
    </citation>
    <scope>NUCLEOTIDE SEQUENCE [LARGE SCALE GENOMIC DNA]</scope>
    <source>
        <strain evidence="2 3">DSM 28229</strain>
    </source>
</reference>
<dbReference type="OrthoDB" id="9792271at2"/>
<dbReference type="Proteomes" id="UP000245535">
    <property type="component" value="Unassembled WGS sequence"/>
</dbReference>
<dbReference type="InterPro" id="IPR038770">
    <property type="entry name" value="Na+/solute_symporter_sf"/>
</dbReference>
<name>A0A315ZY92_SEDFL</name>
<organism evidence="2 3">
    <name type="scientific">Sediminitomix flava</name>
    <dbReference type="NCBI Taxonomy" id="379075"/>
    <lineage>
        <taxon>Bacteria</taxon>
        <taxon>Pseudomonadati</taxon>
        <taxon>Bacteroidota</taxon>
        <taxon>Cytophagia</taxon>
        <taxon>Cytophagales</taxon>
        <taxon>Flammeovirgaceae</taxon>
        <taxon>Sediminitomix</taxon>
    </lineage>
</organism>
<feature type="transmembrane region" description="Helical" evidence="1">
    <location>
        <begin position="91"/>
        <end position="117"/>
    </location>
</feature>
<keyword evidence="3" id="KW-1185">Reference proteome</keyword>
<dbReference type="Pfam" id="PF13593">
    <property type="entry name" value="SBF_like"/>
    <property type="match status" value="1"/>
</dbReference>
<evidence type="ECO:0000313" key="2">
    <source>
        <dbReference type="EMBL" id="PWJ42327.1"/>
    </source>
</evidence>
<feature type="transmembrane region" description="Helical" evidence="1">
    <location>
        <begin position="62"/>
        <end position="85"/>
    </location>
</feature>
<evidence type="ECO:0000313" key="3">
    <source>
        <dbReference type="Proteomes" id="UP000245535"/>
    </source>
</evidence>
<dbReference type="GO" id="GO:0005886">
    <property type="term" value="C:plasma membrane"/>
    <property type="evidence" value="ECO:0007669"/>
    <property type="project" value="TreeGrafter"/>
</dbReference>
<proteinExistence type="predicted"/>
<gene>
    <name evidence="2" type="ORF">BC781_103579</name>
</gene>
<keyword evidence="1" id="KW-0472">Membrane</keyword>
<protein>
    <submittedName>
        <fullName evidence="2">Sodium/bile acid cotransporter 7</fullName>
    </submittedName>
</protein>
<feature type="transmembrane region" description="Helical" evidence="1">
    <location>
        <begin position="225"/>
        <end position="243"/>
    </location>
</feature>
<feature type="transmembrane region" description="Helical" evidence="1">
    <location>
        <begin position="163"/>
        <end position="181"/>
    </location>
</feature>
<dbReference type="RefSeq" id="WP_109619184.1">
    <property type="nucleotide sequence ID" value="NZ_QGDO01000003.1"/>
</dbReference>
<feature type="transmembrane region" description="Helical" evidence="1">
    <location>
        <begin position="124"/>
        <end position="143"/>
    </location>
</feature>
<sequence>MKVDKFVLLLILMIILAYFIPQLGHILPLEEIGTYGIAGIFFFYGLKLSPSQMKEDLSNWKLHLLIQSTTFIIFPLLVLCFYPFINSEETRLYWLAVFYLAVLPSTVSSSVVMVSIAKGNIPSAIFNASISGLIGMVLTPLWMSPFLQAQGSDLAIRDIFLKLFLQILLPVILGVVLNKFWGKWAIRYKAQLGNFDKAIILIIVYESFCDSFEQGIFEQMETLELLVLAFAIVFLFFLVMQAVKVISNFLGFNRQDQITALFCGSKKSLVHGTVFSNVLFVGMTQAGLFLVPIMLYHAFQLFYISILAEKMGRTEIDN</sequence>
<feature type="transmembrane region" description="Helical" evidence="1">
    <location>
        <begin position="7"/>
        <end position="26"/>
    </location>
</feature>
<dbReference type="PANTHER" id="PTHR18640">
    <property type="entry name" value="SOLUTE CARRIER FAMILY 10 MEMBER 7"/>
    <property type="match status" value="1"/>
</dbReference>
<comment type="caution">
    <text evidence="2">The sequence shown here is derived from an EMBL/GenBank/DDBJ whole genome shotgun (WGS) entry which is preliminary data.</text>
</comment>
<dbReference type="EMBL" id="QGDO01000003">
    <property type="protein sequence ID" value="PWJ42327.1"/>
    <property type="molecule type" value="Genomic_DNA"/>
</dbReference>
<dbReference type="PANTHER" id="PTHR18640:SF5">
    <property type="entry name" value="SODIUM_BILE ACID COTRANSPORTER 7"/>
    <property type="match status" value="1"/>
</dbReference>
<accession>A0A315ZY92</accession>
<dbReference type="AlphaFoldDB" id="A0A315ZY92"/>
<keyword evidence="1" id="KW-1133">Transmembrane helix</keyword>
<dbReference type="Gene3D" id="1.20.1530.20">
    <property type="match status" value="1"/>
</dbReference>
<dbReference type="PIRSF" id="PIRSF026166">
    <property type="entry name" value="UCP026166"/>
    <property type="match status" value="1"/>
</dbReference>
<keyword evidence="1" id="KW-0812">Transmembrane</keyword>